<comment type="caution">
    <text evidence="1">The sequence shown here is derived from an EMBL/GenBank/DDBJ whole genome shotgun (WGS) entry which is preliminary data.</text>
</comment>
<accession>A0ABR3Y3Q6</accession>
<protein>
    <submittedName>
        <fullName evidence="1">Uncharacterized protein</fullName>
    </submittedName>
</protein>
<dbReference type="EMBL" id="JAWRVE010000003">
    <property type="protein sequence ID" value="KAL1882947.1"/>
    <property type="molecule type" value="Genomic_DNA"/>
</dbReference>
<keyword evidence="2" id="KW-1185">Reference proteome</keyword>
<organism evidence="1 2">
    <name type="scientific">Diaporthe australafricana</name>
    <dbReference type="NCBI Taxonomy" id="127596"/>
    <lineage>
        <taxon>Eukaryota</taxon>
        <taxon>Fungi</taxon>
        <taxon>Dikarya</taxon>
        <taxon>Ascomycota</taxon>
        <taxon>Pezizomycotina</taxon>
        <taxon>Sordariomycetes</taxon>
        <taxon>Sordariomycetidae</taxon>
        <taxon>Diaporthales</taxon>
        <taxon>Diaporthaceae</taxon>
        <taxon>Diaporthe</taxon>
    </lineage>
</organism>
<reference evidence="1 2" key="1">
    <citation type="journal article" date="2024" name="IMA Fungus">
        <title>IMA Genome - F19 : A genome assembly and annotation guide to empower mycologists, including annotated draft genome sequences of Ceratocystis pirilliformis, Diaporthe australafricana, Fusarium ophioides, Paecilomyces lecythidis, and Sporothrix stenoceras.</title>
        <authorList>
            <person name="Aylward J."/>
            <person name="Wilson A.M."/>
            <person name="Visagie C.M."/>
            <person name="Spraker J."/>
            <person name="Barnes I."/>
            <person name="Buitendag C."/>
            <person name="Ceriani C."/>
            <person name="Del Mar Angel L."/>
            <person name="du Plessis D."/>
            <person name="Fuchs T."/>
            <person name="Gasser K."/>
            <person name="Kramer D."/>
            <person name="Li W."/>
            <person name="Munsamy K."/>
            <person name="Piso A."/>
            <person name="Price J.L."/>
            <person name="Sonnekus B."/>
            <person name="Thomas C."/>
            <person name="van der Nest A."/>
            <person name="van Dijk A."/>
            <person name="van Heerden A."/>
            <person name="van Vuuren N."/>
            <person name="Yilmaz N."/>
            <person name="Duong T.A."/>
            <person name="van der Merwe N.A."/>
            <person name="Wingfield M.J."/>
            <person name="Wingfield B.D."/>
        </authorList>
    </citation>
    <scope>NUCLEOTIDE SEQUENCE [LARGE SCALE GENOMIC DNA]</scope>
    <source>
        <strain evidence="1 2">CMW 18300</strain>
    </source>
</reference>
<dbReference type="Proteomes" id="UP001583177">
    <property type="component" value="Unassembled WGS sequence"/>
</dbReference>
<evidence type="ECO:0000313" key="2">
    <source>
        <dbReference type="Proteomes" id="UP001583177"/>
    </source>
</evidence>
<gene>
    <name evidence="1" type="ORF">Daus18300_000585</name>
</gene>
<evidence type="ECO:0000313" key="1">
    <source>
        <dbReference type="EMBL" id="KAL1882947.1"/>
    </source>
</evidence>
<name>A0ABR3Y3Q6_9PEZI</name>
<sequence>MGQHETNGVTAMQFQMDETKARELRQLAAQVSDAVEARIKGEAGAGERIRGSTQEVQIAGMGPGDYWGTQLWQVAFDQIK</sequence>
<proteinExistence type="predicted"/>